<dbReference type="InterPro" id="IPR000836">
    <property type="entry name" value="PRTase_dom"/>
</dbReference>
<dbReference type="EMBL" id="JBHUEA010000001">
    <property type="protein sequence ID" value="MFD1720077.1"/>
    <property type="molecule type" value="Genomic_DNA"/>
</dbReference>
<gene>
    <name evidence="3" type="ORF">ACFSBI_00815</name>
</gene>
<name>A0ABW4LA04_9MICO</name>
<evidence type="ECO:0000313" key="3">
    <source>
        <dbReference type="EMBL" id="MFD1720077.1"/>
    </source>
</evidence>
<sequence>MDRLRVASAFLQQLVLPDDCCGCGTAGPTLCGRCREALSPVPAGRTVGGVPVTSALVYDGVVRDVVVAVKNEGRTSVARPLATALRAAVESAAGERDGLLLVPMPATRRSAVERGYDPLRLLLRRARLPHHDLLRLVRSSGDQVRLGREARFTNVAQGMRARRDLSGARVLLVDDVVTTGATLGEAARAVRAAGGVVVGAATLAATPLRTPGAGSP</sequence>
<evidence type="ECO:0000259" key="2">
    <source>
        <dbReference type="Pfam" id="PF00156"/>
    </source>
</evidence>
<dbReference type="InterPro" id="IPR051910">
    <property type="entry name" value="ComF/GntX_DNA_util-trans"/>
</dbReference>
<feature type="domain" description="Phosphoribosyltransferase" evidence="2">
    <location>
        <begin position="154"/>
        <end position="207"/>
    </location>
</feature>
<comment type="similarity">
    <text evidence="1">Belongs to the ComF/GntX family.</text>
</comment>
<dbReference type="InterPro" id="IPR029057">
    <property type="entry name" value="PRTase-like"/>
</dbReference>
<comment type="caution">
    <text evidence="3">The sequence shown here is derived from an EMBL/GenBank/DDBJ whole genome shotgun (WGS) entry which is preliminary data.</text>
</comment>
<evidence type="ECO:0000313" key="4">
    <source>
        <dbReference type="Proteomes" id="UP001597347"/>
    </source>
</evidence>
<dbReference type="PANTHER" id="PTHR47505">
    <property type="entry name" value="DNA UTILIZATION PROTEIN YHGH"/>
    <property type="match status" value="1"/>
</dbReference>
<protein>
    <submittedName>
        <fullName evidence="3">ComF family protein</fullName>
    </submittedName>
</protein>
<dbReference type="Proteomes" id="UP001597347">
    <property type="component" value="Unassembled WGS sequence"/>
</dbReference>
<evidence type="ECO:0000256" key="1">
    <source>
        <dbReference type="ARBA" id="ARBA00008007"/>
    </source>
</evidence>
<proteinExistence type="inferred from homology"/>
<dbReference type="SUPFAM" id="SSF53271">
    <property type="entry name" value="PRTase-like"/>
    <property type="match status" value="1"/>
</dbReference>
<reference evidence="4" key="1">
    <citation type="journal article" date="2019" name="Int. J. Syst. Evol. Microbiol.">
        <title>The Global Catalogue of Microorganisms (GCM) 10K type strain sequencing project: providing services to taxonomists for standard genome sequencing and annotation.</title>
        <authorList>
            <consortium name="The Broad Institute Genomics Platform"/>
            <consortium name="The Broad Institute Genome Sequencing Center for Infectious Disease"/>
            <person name="Wu L."/>
            <person name="Ma J."/>
        </authorList>
    </citation>
    <scope>NUCLEOTIDE SEQUENCE [LARGE SCALE GENOMIC DNA]</scope>
    <source>
        <strain evidence="4">CGMCC 1.12471</strain>
    </source>
</reference>
<dbReference type="Gene3D" id="3.40.50.2020">
    <property type="match status" value="1"/>
</dbReference>
<dbReference type="Pfam" id="PF00156">
    <property type="entry name" value="Pribosyltran"/>
    <property type="match status" value="1"/>
</dbReference>
<keyword evidence="4" id="KW-1185">Reference proteome</keyword>
<dbReference type="PANTHER" id="PTHR47505:SF1">
    <property type="entry name" value="DNA UTILIZATION PROTEIN YHGH"/>
    <property type="match status" value="1"/>
</dbReference>
<organism evidence="3 4">
    <name type="scientific">Amnibacterium endophyticum</name>
    <dbReference type="NCBI Taxonomy" id="2109337"/>
    <lineage>
        <taxon>Bacteria</taxon>
        <taxon>Bacillati</taxon>
        <taxon>Actinomycetota</taxon>
        <taxon>Actinomycetes</taxon>
        <taxon>Micrococcales</taxon>
        <taxon>Microbacteriaceae</taxon>
        <taxon>Amnibacterium</taxon>
    </lineage>
</organism>
<dbReference type="RefSeq" id="WP_377931284.1">
    <property type="nucleotide sequence ID" value="NZ_JBHUEA010000001.1"/>
</dbReference>
<accession>A0ABW4LA04</accession>
<dbReference type="CDD" id="cd06223">
    <property type="entry name" value="PRTases_typeI"/>
    <property type="match status" value="1"/>
</dbReference>